<keyword evidence="3" id="KW-0808">Transferase</keyword>
<evidence type="ECO:0000313" key="3">
    <source>
        <dbReference type="EMBL" id="GBF97348.1"/>
    </source>
</evidence>
<dbReference type="EMBL" id="BDRX01000097">
    <property type="protein sequence ID" value="GBF97348.1"/>
    <property type="molecule type" value="Genomic_DNA"/>
</dbReference>
<dbReference type="SUPFAM" id="SSF53756">
    <property type="entry name" value="UDP-Glycosyltransferase/glycogen phosphorylase"/>
    <property type="match status" value="1"/>
</dbReference>
<dbReference type="Proteomes" id="UP000247498">
    <property type="component" value="Unassembled WGS sequence"/>
</dbReference>
<sequence>MGMMKGQELSEAYASADVFVMPSETETLGFVVLEAMASGVPVVAVAAGGLTDILTRPGETGLLYPPNDYAACVAHVQRLTEDEPARAALGAAGRAEVEAFGWNAATRKIREQQYVRAIRLARGKRRFWWLALRVGSVRLWRAMVGSLAGFVASLVSALDYARPYRPPPAVAA</sequence>
<keyword evidence="1" id="KW-0328">Glycosyltransferase</keyword>
<dbReference type="InterPro" id="IPR001296">
    <property type="entry name" value="Glyco_trans_1"/>
</dbReference>
<dbReference type="PANTHER" id="PTHR45947">
    <property type="entry name" value="SULFOQUINOVOSYL TRANSFERASE SQD2"/>
    <property type="match status" value="1"/>
</dbReference>
<reference evidence="3 4" key="1">
    <citation type="journal article" date="2018" name="Sci. Rep.">
        <title>Raphidocelis subcapitata (=Pseudokirchneriella subcapitata) provides an insight into genome evolution and environmental adaptations in the Sphaeropleales.</title>
        <authorList>
            <person name="Suzuki S."/>
            <person name="Yamaguchi H."/>
            <person name="Nakajima N."/>
            <person name="Kawachi M."/>
        </authorList>
    </citation>
    <scope>NUCLEOTIDE SEQUENCE [LARGE SCALE GENOMIC DNA]</scope>
    <source>
        <strain evidence="3 4">NIES-35</strain>
    </source>
</reference>
<dbReference type="AlphaFoldDB" id="A0A2V0PBW7"/>
<feature type="domain" description="Glycosyl transferase family 1" evidence="2">
    <location>
        <begin position="6"/>
        <end position="94"/>
    </location>
</feature>
<evidence type="ECO:0000313" key="4">
    <source>
        <dbReference type="Proteomes" id="UP000247498"/>
    </source>
</evidence>
<proteinExistence type="predicted"/>
<gene>
    <name evidence="3" type="ORF">Rsub_10995</name>
</gene>
<dbReference type="PANTHER" id="PTHR45947:SF3">
    <property type="entry name" value="SULFOQUINOVOSYL TRANSFERASE SQD2"/>
    <property type="match status" value="1"/>
</dbReference>
<dbReference type="Gene3D" id="3.40.50.2000">
    <property type="entry name" value="Glycogen Phosphorylase B"/>
    <property type="match status" value="2"/>
</dbReference>
<comment type="caution">
    <text evidence="3">The sequence shown here is derived from an EMBL/GenBank/DDBJ whole genome shotgun (WGS) entry which is preliminary data.</text>
</comment>
<name>A0A2V0PBW7_9CHLO</name>
<dbReference type="InParanoid" id="A0A2V0PBW7"/>
<dbReference type="Pfam" id="PF00534">
    <property type="entry name" value="Glycos_transf_1"/>
    <property type="match status" value="1"/>
</dbReference>
<organism evidence="3 4">
    <name type="scientific">Raphidocelis subcapitata</name>
    <dbReference type="NCBI Taxonomy" id="307507"/>
    <lineage>
        <taxon>Eukaryota</taxon>
        <taxon>Viridiplantae</taxon>
        <taxon>Chlorophyta</taxon>
        <taxon>core chlorophytes</taxon>
        <taxon>Chlorophyceae</taxon>
        <taxon>CS clade</taxon>
        <taxon>Sphaeropleales</taxon>
        <taxon>Selenastraceae</taxon>
        <taxon>Raphidocelis</taxon>
    </lineage>
</organism>
<dbReference type="InterPro" id="IPR050194">
    <property type="entry name" value="Glycosyltransferase_grp1"/>
</dbReference>
<protein>
    <submittedName>
        <fullName evidence="3">UDP-Glycosyltransferase glycogen phosphorylase</fullName>
    </submittedName>
</protein>
<dbReference type="OrthoDB" id="443318at2759"/>
<evidence type="ECO:0000259" key="2">
    <source>
        <dbReference type="Pfam" id="PF00534"/>
    </source>
</evidence>
<evidence type="ECO:0000256" key="1">
    <source>
        <dbReference type="ARBA" id="ARBA00022676"/>
    </source>
</evidence>
<accession>A0A2V0PBW7</accession>
<keyword evidence="4" id="KW-1185">Reference proteome</keyword>
<dbReference type="GO" id="GO:0016757">
    <property type="term" value="F:glycosyltransferase activity"/>
    <property type="evidence" value="ECO:0007669"/>
    <property type="project" value="UniProtKB-KW"/>
</dbReference>
<dbReference type="STRING" id="307507.A0A2V0PBW7"/>